<keyword evidence="3" id="KW-1185">Reference proteome</keyword>
<dbReference type="EMBL" id="VSWC01000053">
    <property type="protein sequence ID" value="KAA1101318.1"/>
    <property type="molecule type" value="Genomic_DNA"/>
</dbReference>
<accession>A0A5B0PLC2</accession>
<feature type="signal peptide" evidence="1">
    <location>
        <begin position="1"/>
        <end position="25"/>
    </location>
</feature>
<proteinExistence type="predicted"/>
<name>A0A5B0PLC2_PUCGR</name>
<dbReference type="Proteomes" id="UP000324748">
    <property type="component" value="Unassembled WGS sequence"/>
</dbReference>
<dbReference type="AlphaFoldDB" id="A0A5B0PLC2"/>
<reference evidence="2 3" key="1">
    <citation type="submission" date="2019-05" db="EMBL/GenBank/DDBJ databases">
        <title>Emergence of the Ug99 lineage of the wheat stem rust pathogen through somatic hybridization.</title>
        <authorList>
            <person name="Li F."/>
            <person name="Upadhyaya N.M."/>
            <person name="Sperschneider J."/>
            <person name="Matny O."/>
            <person name="Nguyen-Phuc H."/>
            <person name="Mago R."/>
            <person name="Raley C."/>
            <person name="Miller M.E."/>
            <person name="Silverstein K.A.T."/>
            <person name="Henningsen E."/>
            <person name="Hirsch C.D."/>
            <person name="Visser B."/>
            <person name="Pretorius Z.A."/>
            <person name="Steffenson B.J."/>
            <person name="Schwessinger B."/>
            <person name="Dodds P.N."/>
            <person name="Figueroa M."/>
        </authorList>
    </citation>
    <scope>NUCLEOTIDE SEQUENCE [LARGE SCALE GENOMIC DNA]</scope>
    <source>
        <strain evidence="2">21-0</strain>
    </source>
</reference>
<gene>
    <name evidence="2" type="ORF">PGT21_016717</name>
</gene>
<evidence type="ECO:0000256" key="1">
    <source>
        <dbReference type="SAM" id="SignalP"/>
    </source>
</evidence>
<evidence type="ECO:0000313" key="3">
    <source>
        <dbReference type="Proteomes" id="UP000324748"/>
    </source>
</evidence>
<dbReference type="PROSITE" id="PS51257">
    <property type="entry name" value="PROKAR_LIPOPROTEIN"/>
    <property type="match status" value="1"/>
</dbReference>
<sequence length="60" mass="6735">MKLLATLMVQVIVLILNLTALSCVSRPFGFQSIEAAESPAEVKSFWKRYQPHKLHGSCMD</sequence>
<protein>
    <submittedName>
        <fullName evidence="2">Uncharacterized protein</fullName>
    </submittedName>
</protein>
<feature type="chain" id="PRO_5023112791" evidence="1">
    <location>
        <begin position="26"/>
        <end position="60"/>
    </location>
</feature>
<keyword evidence="1" id="KW-0732">Signal</keyword>
<organism evidence="2 3">
    <name type="scientific">Puccinia graminis f. sp. tritici</name>
    <dbReference type="NCBI Taxonomy" id="56615"/>
    <lineage>
        <taxon>Eukaryota</taxon>
        <taxon>Fungi</taxon>
        <taxon>Dikarya</taxon>
        <taxon>Basidiomycota</taxon>
        <taxon>Pucciniomycotina</taxon>
        <taxon>Pucciniomycetes</taxon>
        <taxon>Pucciniales</taxon>
        <taxon>Pucciniaceae</taxon>
        <taxon>Puccinia</taxon>
    </lineage>
</organism>
<evidence type="ECO:0000313" key="2">
    <source>
        <dbReference type="EMBL" id="KAA1101318.1"/>
    </source>
</evidence>
<comment type="caution">
    <text evidence="2">The sequence shown here is derived from an EMBL/GenBank/DDBJ whole genome shotgun (WGS) entry which is preliminary data.</text>
</comment>